<comment type="caution">
    <text evidence="2">The sequence shown here is derived from an EMBL/GenBank/DDBJ whole genome shotgun (WGS) entry which is preliminary data.</text>
</comment>
<keyword evidence="1" id="KW-0175">Coiled coil</keyword>
<dbReference type="Proteomes" id="UP000663852">
    <property type="component" value="Unassembled WGS sequence"/>
</dbReference>
<protein>
    <submittedName>
        <fullName evidence="2">Uncharacterized protein</fullName>
    </submittedName>
</protein>
<reference evidence="2" key="1">
    <citation type="submission" date="2021-02" db="EMBL/GenBank/DDBJ databases">
        <authorList>
            <person name="Nowell W R."/>
        </authorList>
    </citation>
    <scope>NUCLEOTIDE SEQUENCE</scope>
</reference>
<sequence>MPAAEGTPTALYCIITGCGRPANVLCYCCKENLCRNHYNEHDYLNSKLTILADEIDSFDRQLLGVDLKKYIQNSNDRIHQWRVESYKAIDQYCDQKYREIEQSLMKVINQKRENIEQVRKTMLDITQKHKMTLEVIESLTNNIRSIENEMIDIDQKHLLIQTTPLLLDKSLIQIEELIFEEFDVASISPVYKSIDYPRQGIYPIASNNQFLLVHREPYLCLVDRHVKILKQIAWNHGQIVDMCWSAALSKFFLITLNQIYIVDAANSTVERVDTTQKLRWLSCTCSDSSLFLSTNENGSSICEFNLLNSLQAAKRWDPPDTCSEDERIHDMICNKGTLFLLIENSTTGRIRAELRSSARLDRLWAVQLDINYQGKVFSCCLLNYDQWLIADGNTSRLFQLTMDGKVKSVNHYSPAPYCATLFGTDLLAISTIQGVTMHRV</sequence>
<evidence type="ECO:0000313" key="2">
    <source>
        <dbReference type="EMBL" id="CAF0915531.1"/>
    </source>
</evidence>
<accession>A0A814AIT7</accession>
<gene>
    <name evidence="2" type="ORF">EDS130_LOCUS10497</name>
</gene>
<dbReference type="SUPFAM" id="SSF69322">
    <property type="entry name" value="Tricorn protease domain 2"/>
    <property type="match status" value="1"/>
</dbReference>
<organism evidence="2 3">
    <name type="scientific">Adineta ricciae</name>
    <name type="common">Rotifer</name>
    <dbReference type="NCBI Taxonomy" id="249248"/>
    <lineage>
        <taxon>Eukaryota</taxon>
        <taxon>Metazoa</taxon>
        <taxon>Spiralia</taxon>
        <taxon>Gnathifera</taxon>
        <taxon>Rotifera</taxon>
        <taxon>Eurotatoria</taxon>
        <taxon>Bdelloidea</taxon>
        <taxon>Adinetida</taxon>
        <taxon>Adinetidae</taxon>
        <taxon>Adineta</taxon>
    </lineage>
</organism>
<dbReference type="EMBL" id="CAJNOJ010000036">
    <property type="protein sequence ID" value="CAF0915531.1"/>
    <property type="molecule type" value="Genomic_DNA"/>
</dbReference>
<name>A0A814AIT7_ADIRI</name>
<evidence type="ECO:0000256" key="1">
    <source>
        <dbReference type="SAM" id="Coils"/>
    </source>
</evidence>
<dbReference type="OrthoDB" id="9977879at2759"/>
<dbReference type="AlphaFoldDB" id="A0A814AIT7"/>
<evidence type="ECO:0000313" key="3">
    <source>
        <dbReference type="Proteomes" id="UP000663852"/>
    </source>
</evidence>
<feature type="coiled-coil region" evidence="1">
    <location>
        <begin position="108"/>
        <end position="156"/>
    </location>
</feature>
<proteinExistence type="predicted"/>